<keyword evidence="3" id="KW-0812">Transmembrane</keyword>
<dbReference type="InterPro" id="IPR040255">
    <property type="entry name" value="Non-specific_endonuclease"/>
</dbReference>
<evidence type="ECO:0000256" key="3">
    <source>
        <dbReference type="SAM" id="Phobius"/>
    </source>
</evidence>
<dbReference type="EMBL" id="JMIU01000001">
    <property type="protein sequence ID" value="KDN96015.1"/>
    <property type="molecule type" value="Genomic_DNA"/>
</dbReference>
<dbReference type="STRING" id="28885.EI16_06935"/>
<feature type="domain" description="DNA/RNA non-specific endonuclease/pyrophosphatase/phosphodiesterase" evidence="5">
    <location>
        <begin position="77"/>
        <end position="273"/>
    </location>
</feature>
<reference evidence="6 7" key="1">
    <citation type="submission" date="2014-04" db="EMBL/GenBank/DDBJ databases">
        <title>Draft genome sequence of Hydrogenovibrio marinus MH-110, a model organism for aerobic H2 metabolism.</title>
        <authorList>
            <person name="Cha H.J."/>
            <person name="Jo B.H."/>
            <person name="Hwang B.H."/>
        </authorList>
    </citation>
    <scope>NUCLEOTIDE SEQUENCE [LARGE SCALE GENOMIC DNA]</scope>
    <source>
        <strain evidence="6 7">MH-110</strain>
    </source>
</reference>
<keyword evidence="6" id="KW-0255">Endonuclease</keyword>
<dbReference type="RefSeq" id="WP_029911305.1">
    <property type="nucleotide sequence ID" value="NZ_AP020335.1"/>
</dbReference>
<feature type="transmembrane region" description="Helical" evidence="3">
    <location>
        <begin position="28"/>
        <end position="48"/>
    </location>
</feature>
<evidence type="ECO:0000313" key="6">
    <source>
        <dbReference type="EMBL" id="KDN96015.1"/>
    </source>
</evidence>
<proteinExistence type="predicted"/>
<dbReference type="PANTHER" id="PTHR13966:SF5">
    <property type="entry name" value="ENDONUCLEASE G, MITOCHONDRIAL"/>
    <property type="match status" value="1"/>
</dbReference>
<name>A0A067A0W6_HYDMR</name>
<evidence type="ECO:0000259" key="5">
    <source>
        <dbReference type="SMART" id="SM00892"/>
    </source>
</evidence>
<dbReference type="GO" id="GO:0046872">
    <property type="term" value="F:metal ion binding"/>
    <property type="evidence" value="ECO:0007669"/>
    <property type="project" value="UniProtKB-KW"/>
</dbReference>
<sequence>MNQATQRKLLKEAFRQLKRQPKILQISFFWWPMILGFALLIGGLKYVYETEYARPQMAYMGVPKTQNDWQNLTHTLRNDGYMVGYSEKYGNPLWVTYKVTQNKEKLGKRGEFHADWRSLRHVTSDDYRRTGYDRGHMAPNYVIGSRYGREAQLQTFLMTNITPQKHSFNAKIWQRLEEVSADVFSKQFTSFWVVTGPIFSQNPKMLKGTDIAIPSAFYKIFVRPATDGNPPIALAFIMPQTAKPDDSLMKYVVTIDEVEQRTGIDFFWKLNDTVENKLEAHSNINAWGLPAIANRPSRY</sequence>
<feature type="domain" description="ENPP1-3/EXOG-like endonuclease/phosphodiesterase" evidence="4">
    <location>
        <begin position="78"/>
        <end position="273"/>
    </location>
</feature>
<keyword evidence="3" id="KW-0472">Membrane</keyword>
<evidence type="ECO:0000259" key="4">
    <source>
        <dbReference type="SMART" id="SM00477"/>
    </source>
</evidence>
<keyword evidence="6" id="KW-0378">Hydrolase</keyword>
<keyword evidence="6" id="KW-0540">Nuclease</keyword>
<dbReference type="Proteomes" id="UP000027341">
    <property type="component" value="Unassembled WGS sequence"/>
</dbReference>
<dbReference type="SMART" id="SM00892">
    <property type="entry name" value="Endonuclease_NS"/>
    <property type="match status" value="1"/>
</dbReference>
<dbReference type="Pfam" id="PF01223">
    <property type="entry name" value="Endonuclease_NS"/>
    <property type="match status" value="1"/>
</dbReference>
<gene>
    <name evidence="6" type="ORF">EI16_06935</name>
</gene>
<keyword evidence="7" id="KW-1185">Reference proteome</keyword>
<keyword evidence="2" id="KW-0479">Metal-binding</keyword>
<dbReference type="PANTHER" id="PTHR13966">
    <property type="entry name" value="ENDONUCLEASE RELATED"/>
    <property type="match status" value="1"/>
</dbReference>
<feature type="active site" description="Proton acceptor" evidence="1">
    <location>
        <position position="136"/>
    </location>
</feature>
<dbReference type="SUPFAM" id="SSF54060">
    <property type="entry name" value="His-Me finger endonucleases"/>
    <property type="match status" value="1"/>
</dbReference>
<protein>
    <submittedName>
        <fullName evidence="6">DNA/RNA non-specific endonuclease</fullName>
    </submittedName>
</protein>
<dbReference type="GO" id="GO:0003676">
    <property type="term" value="F:nucleic acid binding"/>
    <property type="evidence" value="ECO:0007669"/>
    <property type="project" value="InterPro"/>
</dbReference>
<dbReference type="InterPro" id="IPR044929">
    <property type="entry name" value="DNA/RNA_non-sp_Endonuclease_sf"/>
</dbReference>
<dbReference type="AlphaFoldDB" id="A0A067A0W6"/>
<dbReference type="SMART" id="SM00477">
    <property type="entry name" value="NUC"/>
    <property type="match status" value="1"/>
</dbReference>
<evidence type="ECO:0000256" key="1">
    <source>
        <dbReference type="PIRSR" id="PIRSR640255-1"/>
    </source>
</evidence>
<accession>A0A067A0W6</accession>
<dbReference type="InterPro" id="IPR044925">
    <property type="entry name" value="His-Me_finger_sf"/>
</dbReference>
<dbReference type="InterPro" id="IPR001604">
    <property type="entry name" value="Endo_G_ENPP1-like_dom"/>
</dbReference>
<dbReference type="GO" id="GO:0004519">
    <property type="term" value="F:endonuclease activity"/>
    <property type="evidence" value="ECO:0007669"/>
    <property type="project" value="UniProtKB-KW"/>
</dbReference>
<organism evidence="6 7">
    <name type="scientific">Hydrogenovibrio marinus</name>
    <dbReference type="NCBI Taxonomy" id="28885"/>
    <lineage>
        <taxon>Bacteria</taxon>
        <taxon>Pseudomonadati</taxon>
        <taxon>Pseudomonadota</taxon>
        <taxon>Gammaproteobacteria</taxon>
        <taxon>Thiotrichales</taxon>
        <taxon>Piscirickettsiaceae</taxon>
        <taxon>Hydrogenovibrio</taxon>
    </lineage>
</organism>
<evidence type="ECO:0000313" key="7">
    <source>
        <dbReference type="Proteomes" id="UP000027341"/>
    </source>
</evidence>
<dbReference type="GO" id="GO:0016787">
    <property type="term" value="F:hydrolase activity"/>
    <property type="evidence" value="ECO:0007669"/>
    <property type="project" value="InterPro"/>
</dbReference>
<dbReference type="Gene3D" id="3.40.570.10">
    <property type="entry name" value="Extracellular Endonuclease, subunit A"/>
    <property type="match status" value="1"/>
</dbReference>
<feature type="binding site" evidence="2">
    <location>
        <position position="169"/>
    </location>
    <ligand>
        <name>Mg(2+)</name>
        <dbReference type="ChEBI" id="CHEBI:18420"/>
        <note>catalytic</note>
    </ligand>
</feature>
<dbReference type="InterPro" id="IPR020821">
    <property type="entry name" value="ENPP1-3/EXOG-like_nuc-like"/>
</dbReference>
<evidence type="ECO:0000256" key="2">
    <source>
        <dbReference type="PIRSR" id="PIRSR640255-2"/>
    </source>
</evidence>
<keyword evidence="3" id="KW-1133">Transmembrane helix</keyword>
<comment type="caution">
    <text evidence="6">The sequence shown here is derived from an EMBL/GenBank/DDBJ whole genome shotgun (WGS) entry which is preliminary data.</text>
</comment>